<dbReference type="EMBL" id="JBANQN010000002">
    <property type="protein sequence ID" value="KAK6797781.1"/>
    <property type="molecule type" value="Genomic_DNA"/>
</dbReference>
<evidence type="ECO:0000256" key="4">
    <source>
        <dbReference type="ARBA" id="ARBA00012483"/>
    </source>
</evidence>
<keyword evidence="5" id="KW-0808">Transferase</keyword>
<dbReference type="Gene3D" id="3.30.200.20">
    <property type="entry name" value="Phosphorylase Kinase, domain 1"/>
    <property type="match status" value="1"/>
</dbReference>
<dbReference type="InterPro" id="IPR046948">
    <property type="entry name" value="ATL20-22-like"/>
</dbReference>
<dbReference type="SUPFAM" id="SSF56112">
    <property type="entry name" value="Protein kinase-like (PK-like)"/>
    <property type="match status" value="1"/>
</dbReference>
<evidence type="ECO:0000256" key="9">
    <source>
        <dbReference type="ARBA" id="ARBA00022771"/>
    </source>
</evidence>
<proteinExistence type="inferred from homology"/>
<keyword evidence="6 16" id="KW-0812">Transmembrane</keyword>
<evidence type="ECO:0000256" key="17">
    <source>
        <dbReference type="SAM" id="SignalP"/>
    </source>
</evidence>
<feature type="chain" id="PRO_5042844162" description="RING-type E3 ubiquitin transferase" evidence="17">
    <location>
        <begin position="17"/>
        <end position="353"/>
    </location>
</feature>
<keyword evidence="11" id="KW-0862">Zinc</keyword>
<dbReference type="InterPro" id="IPR011009">
    <property type="entry name" value="Kinase-like_dom_sf"/>
</dbReference>
<keyword evidence="20" id="KW-1185">Reference proteome</keyword>
<sequence length="353" mass="40475">MSILLFLVFFPLLSLGHRLEGCEDSWCKSYGPIVHFPFRLSHQPKHCGYPGFELHCNNKKDTILELPSSVHLVVEKIDYLSQDIYLYDPDECLADKLPNLNFSQFYLRNDYYPMVLLNCSAPLAYYSGFEIVPCLDSFGYKVYAVPATFLLNFLLYEPCTKIHQFPYSDSTFGENKLQLSWSVPLCGNCESKGMDCGFKDGTKLLETHCFDRTMTHKGNTKQHLIAGVVLGTALVCIIVFSLHKLYLTSRNERESRVRLEKFLDDYKAIRPTRYSYADIKKITDDFNQKLGEGSYGTVYKGRLSSEIYVAVKVLRDSKVKGKNLSMKLVQLGESTMLTWFAWLAFVLMDSDEL</sequence>
<keyword evidence="10" id="KW-0833">Ubl conjugation pathway</keyword>
<protein>
    <recommendedName>
        <fullName evidence="4">RING-type E3 ubiquitin transferase</fullName>
        <ecNumber evidence="4">2.3.2.27</ecNumber>
    </recommendedName>
</protein>
<dbReference type="GO" id="GO:0005524">
    <property type="term" value="F:ATP binding"/>
    <property type="evidence" value="ECO:0007669"/>
    <property type="project" value="UniProtKB-UniRule"/>
</dbReference>
<feature type="transmembrane region" description="Helical" evidence="16">
    <location>
        <begin position="224"/>
        <end position="246"/>
    </location>
</feature>
<evidence type="ECO:0000256" key="15">
    <source>
        <dbReference type="PROSITE-ProRule" id="PRU10141"/>
    </source>
</evidence>
<keyword evidence="15" id="KW-0547">Nucleotide-binding</keyword>
<keyword evidence="7" id="KW-0479">Metal-binding</keyword>
<evidence type="ECO:0000256" key="14">
    <source>
        <dbReference type="ARBA" id="ARBA00024209"/>
    </source>
</evidence>
<dbReference type="AlphaFoldDB" id="A0AAN8U7P5"/>
<dbReference type="InterPro" id="IPR017441">
    <property type="entry name" value="Protein_kinase_ATP_BS"/>
</dbReference>
<evidence type="ECO:0000259" key="18">
    <source>
        <dbReference type="Pfam" id="PF13947"/>
    </source>
</evidence>
<keyword evidence="9" id="KW-0863">Zinc-finger</keyword>
<dbReference type="Proteomes" id="UP001371456">
    <property type="component" value="Unassembled WGS sequence"/>
</dbReference>
<reference evidence="19 20" key="1">
    <citation type="submission" date="2024-02" db="EMBL/GenBank/DDBJ databases">
        <title>de novo genome assembly of Solanum bulbocastanum strain 11H21.</title>
        <authorList>
            <person name="Hosaka A.J."/>
        </authorList>
    </citation>
    <scope>NUCLEOTIDE SEQUENCE [LARGE SCALE GENOMIC DNA]</scope>
    <source>
        <tissue evidence="19">Young leaves</tissue>
    </source>
</reference>
<dbReference type="PROSITE" id="PS00107">
    <property type="entry name" value="PROTEIN_KINASE_ATP"/>
    <property type="match status" value="1"/>
</dbReference>
<evidence type="ECO:0000256" key="5">
    <source>
        <dbReference type="ARBA" id="ARBA00022679"/>
    </source>
</evidence>
<evidence type="ECO:0000256" key="13">
    <source>
        <dbReference type="ARBA" id="ARBA00023136"/>
    </source>
</evidence>
<evidence type="ECO:0000256" key="1">
    <source>
        <dbReference type="ARBA" id="ARBA00000900"/>
    </source>
</evidence>
<accession>A0AAN8U7P5</accession>
<dbReference type="PANTHER" id="PTHR46279">
    <property type="entry name" value="RING/U-BOX SUPERFAMILY PROTEIN"/>
    <property type="match status" value="1"/>
</dbReference>
<comment type="subcellular location">
    <subcellularLocation>
        <location evidence="2">Membrane</location>
        <topology evidence="2">Single-pass membrane protein</topology>
    </subcellularLocation>
</comment>
<evidence type="ECO:0000256" key="10">
    <source>
        <dbReference type="ARBA" id="ARBA00022786"/>
    </source>
</evidence>
<comment type="pathway">
    <text evidence="3">Protein modification; protein ubiquitination.</text>
</comment>
<feature type="signal peptide" evidence="17">
    <location>
        <begin position="1"/>
        <end position="16"/>
    </location>
</feature>
<feature type="domain" description="Wall-associated receptor kinase galacturonan-binding" evidence="18">
    <location>
        <begin position="22"/>
        <end position="88"/>
    </location>
</feature>
<dbReference type="PANTHER" id="PTHR46279:SF9">
    <property type="entry name" value="OS01G0116300 PROTEIN"/>
    <property type="match status" value="1"/>
</dbReference>
<dbReference type="GO" id="GO:0016020">
    <property type="term" value="C:membrane"/>
    <property type="evidence" value="ECO:0007669"/>
    <property type="project" value="UniProtKB-SubCell"/>
</dbReference>
<evidence type="ECO:0000256" key="16">
    <source>
        <dbReference type="SAM" id="Phobius"/>
    </source>
</evidence>
<gene>
    <name evidence="19" type="ORF">RDI58_005483</name>
</gene>
<dbReference type="GO" id="GO:0061630">
    <property type="term" value="F:ubiquitin protein ligase activity"/>
    <property type="evidence" value="ECO:0007669"/>
    <property type="project" value="UniProtKB-EC"/>
</dbReference>
<dbReference type="GO" id="GO:0008270">
    <property type="term" value="F:zinc ion binding"/>
    <property type="evidence" value="ECO:0007669"/>
    <property type="project" value="UniProtKB-KW"/>
</dbReference>
<evidence type="ECO:0000313" key="19">
    <source>
        <dbReference type="EMBL" id="KAK6797781.1"/>
    </source>
</evidence>
<evidence type="ECO:0000313" key="20">
    <source>
        <dbReference type="Proteomes" id="UP001371456"/>
    </source>
</evidence>
<keyword evidence="15" id="KW-0067">ATP-binding</keyword>
<evidence type="ECO:0000256" key="8">
    <source>
        <dbReference type="ARBA" id="ARBA00022729"/>
    </source>
</evidence>
<keyword evidence="12 16" id="KW-1133">Transmembrane helix</keyword>
<comment type="similarity">
    <text evidence="14">Belongs to the RING-type zinc finger family. ATL subfamily.</text>
</comment>
<feature type="binding site" evidence="15">
    <location>
        <position position="312"/>
    </location>
    <ligand>
        <name>ATP</name>
        <dbReference type="ChEBI" id="CHEBI:30616"/>
    </ligand>
</feature>
<organism evidence="19 20">
    <name type="scientific">Solanum bulbocastanum</name>
    <name type="common">Wild potato</name>
    <dbReference type="NCBI Taxonomy" id="147425"/>
    <lineage>
        <taxon>Eukaryota</taxon>
        <taxon>Viridiplantae</taxon>
        <taxon>Streptophyta</taxon>
        <taxon>Embryophyta</taxon>
        <taxon>Tracheophyta</taxon>
        <taxon>Spermatophyta</taxon>
        <taxon>Magnoliopsida</taxon>
        <taxon>eudicotyledons</taxon>
        <taxon>Gunneridae</taxon>
        <taxon>Pentapetalae</taxon>
        <taxon>asterids</taxon>
        <taxon>lamiids</taxon>
        <taxon>Solanales</taxon>
        <taxon>Solanaceae</taxon>
        <taxon>Solanoideae</taxon>
        <taxon>Solaneae</taxon>
        <taxon>Solanum</taxon>
    </lineage>
</organism>
<evidence type="ECO:0000256" key="7">
    <source>
        <dbReference type="ARBA" id="ARBA00022723"/>
    </source>
</evidence>
<evidence type="ECO:0000256" key="12">
    <source>
        <dbReference type="ARBA" id="ARBA00022989"/>
    </source>
</evidence>
<dbReference type="Pfam" id="PF13947">
    <property type="entry name" value="GUB_WAK_bind"/>
    <property type="match status" value="1"/>
</dbReference>
<dbReference type="InterPro" id="IPR025287">
    <property type="entry name" value="WAK_GUB"/>
</dbReference>
<evidence type="ECO:0000256" key="2">
    <source>
        <dbReference type="ARBA" id="ARBA00004167"/>
    </source>
</evidence>
<evidence type="ECO:0000256" key="6">
    <source>
        <dbReference type="ARBA" id="ARBA00022692"/>
    </source>
</evidence>
<dbReference type="EC" id="2.3.2.27" evidence="4"/>
<evidence type="ECO:0000256" key="3">
    <source>
        <dbReference type="ARBA" id="ARBA00004906"/>
    </source>
</evidence>
<comment type="catalytic activity">
    <reaction evidence="1">
        <text>S-ubiquitinyl-[E2 ubiquitin-conjugating enzyme]-L-cysteine + [acceptor protein]-L-lysine = [E2 ubiquitin-conjugating enzyme]-L-cysteine + N(6)-ubiquitinyl-[acceptor protein]-L-lysine.</text>
        <dbReference type="EC" id="2.3.2.27"/>
    </reaction>
</comment>
<keyword evidence="8 17" id="KW-0732">Signal</keyword>
<name>A0AAN8U7P5_SOLBU</name>
<comment type="caution">
    <text evidence="19">The sequence shown here is derived from an EMBL/GenBank/DDBJ whole genome shotgun (WGS) entry which is preliminary data.</text>
</comment>
<keyword evidence="13 16" id="KW-0472">Membrane</keyword>
<evidence type="ECO:0000256" key="11">
    <source>
        <dbReference type="ARBA" id="ARBA00022833"/>
    </source>
</evidence>
<dbReference type="GO" id="GO:0030247">
    <property type="term" value="F:polysaccharide binding"/>
    <property type="evidence" value="ECO:0007669"/>
    <property type="project" value="InterPro"/>
</dbReference>